<proteinExistence type="predicted"/>
<accession>W2S2P3</accession>
<evidence type="ECO:0000256" key="1">
    <source>
        <dbReference type="SAM" id="MobiDB-lite"/>
    </source>
</evidence>
<protein>
    <recommendedName>
        <fullName evidence="2">F-box domain-containing protein</fullName>
    </recommendedName>
</protein>
<dbReference type="InterPro" id="IPR001810">
    <property type="entry name" value="F-box_dom"/>
</dbReference>
<dbReference type="OrthoDB" id="4152170at2759"/>
<dbReference type="InParanoid" id="W2S2P3"/>
<evidence type="ECO:0000259" key="2">
    <source>
        <dbReference type="Pfam" id="PF00646"/>
    </source>
</evidence>
<dbReference type="Pfam" id="PF00646">
    <property type="entry name" value="F-box"/>
    <property type="match status" value="2"/>
</dbReference>
<dbReference type="VEuPathDB" id="FungiDB:HMPREF1541_02095"/>
<evidence type="ECO:0000313" key="4">
    <source>
        <dbReference type="Proteomes" id="UP000030752"/>
    </source>
</evidence>
<feature type="domain" description="F-box" evidence="2">
    <location>
        <begin position="239"/>
        <end position="274"/>
    </location>
</feature>
<dbReference type="SUPFAM" id="SSF81383">
    <property type="entry name" value="F-box domain"/>
    <property type="match status" value="1"/>
</dbReference>
<feature type="domain" description="F-box" evidence="2">
    <location>
        <begin position="34"/>
        <end position="68"/>
    </location>
</feature>
<feature type="compositionally biased region" description="Basic and acidic residues" evidence="1">
    <location>
        <begin position="1"/>
        <end position="16"/>
    </location>
</feature>
<dbReference type="AlphaFoldDB" id="W2S2P3"/>
<feature type="region of interest" description="Disordered" evidence="1">
    <location>
        <begin position="1"/>
        <end position="29"/>
    </location>
</feature>
<evidence type="ECO:0000313" key="3">
    <source>
        <dbReference type="EMBL" id="ETN42937.1"/>
    </source>
</evidence>
<dbReference type="Proteomes" id="UP000030752">
    <property type="component" value="Unassembled WGS sequence"/>
</dbReference>
<sequence>MLELRIPVERKADPHPNPRPPRSKCSPPGIGMETLPNEILHLIVTSLDAPSAVCLALTSCRLYNCVLTVTKSDRLDDICPKNYYKQSPRTVQIYYFDSEAPHYRDPFKLLDYAKGFGISSATFDPAYTQLMLNLRGWMAPRYVLCFASAKTRYVPRKGDHVCSACQSERRYLAAHELHQYTGKLIRGWRPRSRWESVFAMSDGNSLWTPSNSPSVPRHHHFLLLMLRASHDNPSNTMALLDLPTEVLSEVVAHLDRPSTALFALTNTRAYSCVTFAHSTNPVNHFIPTLSPARLATFAPSTAAT</sequence>
<reference evidence="3 4" key="1">
    <citation type="submission" date="2013-03" db="EMBL/GenBank/DDBJ databases">
        <title>The Genome Sequence of Phialophora europaea CBS 101466.</title>
        <authorList>
            <consortium name="The Broad Institute Genomics Platform"/>
            <person name="Cuomo C."/>
            <person name="de Hoog S."/>
            <person name="Gorbushina A."/>
            <person name="Walker B."/>
            <person name="Young S.K."/>
            <person name="Zeng Q."/>
            <person name="Gargeya S."/>
            <person name="Fitzgerald M."/>
            <person name="Haas B."/>
            <person name="Abouelleil A."/>
            <person name="Allen A.W."/>
            <person name="Alvarado L."/>
            <person name="Arachchi H.M."/>
            <person name="Berlin A.M."/>
            <person name="Chapman S.B."/>
            <person name="Gainer-Dewar J."/>
            <person name="Goldberg J."/>
            <person name="Griggs A."/>
            <person name="Gujja S."/>
            <person name="Hansen M."/>
            <person name="Howarth C."/>
            <person name="Imamovic A."/>
            <person name="Ireland A."/>
            <person name="Larimer J."/>
            <person name="McCowan C."/>
            <person name="Murphy C."/>
            <person name="Pearson M."/>
            <person name="Poon T.W."/>
            <person name="Priest M."/>
            <person name="Roberts A."/>
            <person name="Saif S."/>
            <person name="Shea T."/>
            <person name="Sisk P."/>
            <person name="Sykes S."/>
            <person name="Wortman J."/>
            <person name="Nusbaum C."/>
            <person name="Birren B."/>
        </authorList>
    </citation>
    <scope>NUCLEOTIDE SEQUENCE [LARGE SCALE GENOMIC DNA]</scope>
    <source>
        <strain evidence="3 4">CBS 101466</strain>
    </source>
</reference>
<dbReference type="eggNOG" id="ENOG502TAPJ">
    <property type="taxonomic scope" value="Eukaryota"/>
</dbReference>
<organism evidence="3 4">
    <name type="scientific">Cyphellophora europaea (strain CBS 101466)</name>
    <name type="common">Phialophora europaea</name>
    <dbReference type="NCBI Taxonomy" id="1220924"/>
    <lineage>
        <taxon>Eukaryota</taxon>
        <taxon>Fungi</taxon>
        <taxon>Dikarya</taxon>
        <taxon>Ascomycota</taxon>
        <taxon>Pezizomycotina</taxon>
        <taxon>Eurotiomycetes</taxon>
        <taxon>Chaetothyriomycetidae</taxon>
        <taxon>Chaetothyriales</taxon>
        <taxon>Cyphellophoraceae</taxon>
        <taxon>Cyphellophora</taxon>
    </lineage>
</organism>
<dbReference type="HOGENOM" id="CLU_915328_0_0_1"/>
<gene>
    <name evidence="3" type="ORF">HMPREF1541_02095</name>
</gene>
<keyword evidence="4" id="KW-1185">Reference proteome</keyword>
<dbReference type="EMBL" id="KB822718">
    <property type="protein sequence ID" value="ETN42937.1"/>
    <property type="molecule type" value="Genomic_DNA"/>
</dbReference>
<dbReference type="GeneID" id="19969434"/>
<name>W2S2P3_CYPE1</name>
<dbReference type="RefSeq" id="XP_008714673.1">
    <property type="nucleotide sequence ID" value="XM_008716451.1"/>
</dbReference>
<dbReference type="InterPro" id="IPR036047">
    <property type="entry name" value="F-box-like_dom_sf"/>
</dbReference>